<dbReference type="InterPro" id="IPR045584">
    <property type="entry name" value="Pilin-like"/>
</dbReference>
<protein>
    <recommendedName>
        <fullName evidence="3">Prepilin-type N-terminal cleavage/methylation domain-containing protein</fullName>
    </recommendedName>
</protein>
<dbReference type="AlphaFoldDB" id="A0A1T2KWC7"/>
<name>A0A1T2KWC7_9GAMM</name>
<evidence type="ECO:0000313" key="2">
    <source>
        <dbReference type="Proteomes" id="UP000190896"/>
    </source>
</evidence>
<organism evidence="1 2">
    <name type="scientific">Solemya velesiana gill symbiont</name>
    <dbReference type="NCBI Taxonomy" id="1918948"/>
    <lineage>
        <taxon>Bacteria</taxon>
        <taxon>Pseudomonadati</taxon>
        <taxon>Pseudomonadota</taxon>
        <taxon>Gammaproteobacteria</taxon>
        <taxon>sulfur-oxidizing symbionts</taxon>
    </lineage>
</organism>
<comment type="caution">
    <text evidence="1">The sequence shown here is derived from an EMBL/GenBank/DDBJ whole genome shotgun (WGS) entry which is preliminary data.</text>
</comment>
<evidence type="ECO:0008006" key="3">
    <source>
        <dbReference type="Google" id="ProtNLM"/>
    </source>
</evidence>
<gene>
    <name evidence="1" type="ORF">BOW51_03635</name>
</gene>
<keyword evidence="2" id="KW-1185">Reference proteome</keyword>
<dbReference type="EMBL" id="MPRJ01000016">
    <property type="protein sequence ID" value="OOZ37153.1"/>
    <property type="molecule type" value="Genomic_DNA"/>
</dbReference>
<sequence>MPTLLLVIVAILAGIALPAYTKYISETSISVVNSNYKNAVKAVKAEQFRLMRLRERLGDRFKYRSPDYFFGRADNWIPHIIDPNGRKAPGGGPAFIVDKGGTQTGAIGVEVGTGGMGTAYVNLYRPAYAPSGQNDGFTWEMSRITPSGDIIVRH</sequence>
<dbReference type="SUPFAM" id="SSF54523">
    <property type="entry name" value="Pili subunits"/>
    <property type="match status" value="1"/>
</dbReference>
<reference evidence="1 2" key="1">
    <citation type="submission" date="2016-11" db="EMBL/GenBank/DDBJ databases">
        <title>Mixed transmission modes and dynamic genome evolution in an obligate animal-bacterial symbiosis.</title>
        <authorList>
            <person name="Russell S.L."/>
            <person name="Corbett-Detig R.B."/>
            <person name="Cavanaugh C.M."/>
        </authorList>
    </citation>
    <scope>NUCLEOTIDE SEQUENCE [LARGE SCALE GENOMIC DNA]</scope>
    <source>
        <strain evidence="1">Se-Cadez</strain>
    </source>
</reference>
<proteinExistence type="predicted"/>
<evidence type="ECO:0000313" key="1">
    <source>
        <dbReference type="EMBL" id="OOZ37153.1"/>
    </source>
</evidence>
<accession>A0A1T2KWC7</accession>
<dbReference type="Gene3D" id="3.30.700.10">
    <property type="entry name" value="Glycoprotein, Type 4 Pilin"/>
    <property type="match status" value="1"/>
</dbReference>
<dbReference type="Proteomes" id="UP000190896">
    <property type="component" value="Unassembled WGS sequence"/>
</dbReference>